<name>A0A494UTF5_9ACTN</name>
<accession>A0A494UTF5</accession>
<dbReference type="AlphaFoldDB" id="A0A494UTF5"/>
<organism evidence="2 3">
    <name type="scientific">Streptomyces fungicidicus</name>
    <dbReference type="NCBI Taxonomy" id="68203"/>
    <lineage>
        <taxon>Bacteria</taxon>
        <taxon>Bacillati</taxon>
        <taxon>Actinomycetota</taxon>
        <taxon>Actinomycetes</taxon>
        <taxon>Kitasatosporales</taxon>
        <taxon>Streptomycetaceae</taxon>
        <taxon>Streptomyces</taxon>
    </lineage>
</organism>
<sequence length="150" mass="16061">MSTRTTWALVVETTQGIGQRKHMAAEVLAHVEGSREEALAELERRARGHVPEHPSSPRRRRLVRTGDGFLLVVDGAWQTFASRFTVGELLADSDAPPAPEPVAARSAPPPDVPDEPAAPAVAPGGADEPDELDEDGIPVRPAWLGRTGRP</sequence>
<feature type="compositionally biased region" description="Acidic residues" evidence="1">
    <location>
        <begin position="127"/>
        <end position="136"/>
    </location>
</feature>
<feature type="compositionally biased region" description="Low complexity" evidence="1">
    <location>
        <begin position="115"/>
        <end position="126"/>
    </location>
</feature>
<dbReference type="GeneID" id="93883122"/>
<gene>
    <name evidence="2" type="ORF">CNQ36_09900</name>
</gene>
<dbReference type="Proteomes" id="UP000282170">
    <property type="component" value="Chromosome"/>
</dbReference>
<protein>
    <submittedName>
        <fullName evidence="2">Uncharacterized protein</fullName>
    </submittedName>
</protein>
<dbReference type="EMBL" id="CP023407">
    <property type="protein sequence ID" value="AYL35726.1"/>
    <property type="molecule type" value="Genomic_DNA"/>
</dbReference>
<evidence type="ECO:0000313" key="2">
    <source>
        <dbReference type="EMBL" id="AYL35726.1"/>
    </source>
</evidence>
<reference evidence="2 3" key="1">
    <citation type="submission" date="2017-09" db="EMBL/GenBank/DDBJ databases">
        <authorList>
            <person name="Zhang H."/>
            <person name="Hu S."/>
            <person name="Xu J."/>
            <person name="He Z."/>
        </authorList>
    </citation>
    <scope>NUCLEOTIDE SEQUENCE [LARGE SCALE GENOMIC DNA]</scope>
    <source>
        <strain evidence="2 3">TXX3120</strain>
    </source>
</reference>
<evidence type="ECO:0000256" key="1">
    <source>
        <dbReference type="SAM" id="MobiDB-lite"/>
    </source>
</evidence>
<dbReference type="RefSeq" id="WP_121545715.1">
    <property type="nucleotide sequence ID" value="NZ_CP023407.1"/>
</dbReference>
<keyword evidence="3" id="KW-1185">Reference proteome</keyword>
<evidence type="ECO:0000313" key="3">
    <source>
        <dbReference type="Proteomes" id="UP000282170"/>
    </source>
</evidence>
<proteinExistence type="predicted"/>
<feature type="region of interest" description="Disordered" evidence="1">
    <location>
        <begin position="91"/>
        <end position="150"/>
    </location>
</feature>
<dbReference type="KEGG" id="sfug:CNQ36_09900"/>